<dbReference type="EMBL" id="CP022133">
    <property type="protein sequence ID" value="ASG65048.1"/>
    <property type="molecule type" value="Genomic_DNA"/>
</dbReference>
<reference evidence="1 2" key="1">
    <citation type="submission" date="2017-06" db="EMBL/GenBank/DDBJ databases">
        <title>Complete genome sequence of Idiomarina piscisalsi strain 10PY1A isolated from soil of Soudi Arabia.</title>
        <authorList>
            <person name="Kim M.-C."/>
            <person name="Jung B.K."/>
            <person name="Budiyanto F."/>
            <person name="Nzila A."/>
            <person name="Shin J.-H."/>
        </authorList>
    </citation>
    <scope>NUCLEOTIDE SEQUENCE [LARGE SCALE GENOMIC DNA]</scope>
    <source>
        <strain evidence="1 2">10PY1A</strain>
    </source>
</reference>
<protein>
    <recommendedName>
        <fullName evidence="3">Lipoprotein</fullName>
    </recommendedName>
</protein>
<dbReference type="Proteomes" id="UP000197717">
    <property type="component" value="Chromosome"/>
</dbReference>
<sequence>MRIGFVGLSVAVLFLTGCSSQPESMSQSRYEVDSEYVSKVERQARMSGMSNVEVYWVNPPRKEKGANTEGN</sequence>
<dbReference type="PROSITE" id="PS51257">
    <property type="entry name" value="PROKAR_LIPOPROTEIN"/>
    <property type="match status" value="1"/>
</dbReference>
<gene>
    <name evidence="1" type="ORF">CEW91_02285</name>
</gene>
<keyword evidence="2" id="KW-1185">Reference proteome</keyword>
<proteinExistence type="predicted"/>
<evidence type="ECO:0000313" key="2">
    <source>
        <dbReference type="Proteomes" id="UP000197717"/>
    </source>
</evidence>
<dbReference type="RefSeq" id="WP_088767485.1">
    <property type="nucleotide sequence ID" value="NZ_CP022133.1"/>
</dbReference>
<name>A0ABM6LRG9_9GAMM</name>
<evidence type="ECO:0008006" key="3">
    <source>
        <dbReference type="Google" id="ProtNLM"/>
    </source>
</evidence>
<organism evidence="1 2">
    <name type="scientific">Idiomarina piscisalsi</name>
    <dbReference type="NCBI Taxonomy" id="1096243"/>
    <lineage>
        <taxon>Bacteria</taxon>
        <taxon>Pseudomonadati</taxon>
        <taxon>Pseudomonadota</taxon>
        <taxon>Gammaproteobacteria</taxon>
        <taxon>Alteromonadales</taxon>
        <taxon>Idiomarinaceae</taxon>
        <taxon>Idiomarina</taxon>
    </lineage>
</organism>
<evidence type="ECO:0000313" key="1">
    <source>
        <dbReference type="EMBL" id="ASG65048.1"/>
    </source>
</evidence>
<accession>A0ABM6LRG9</accession>